<evidence type="ECO:0000256" key="1">
    <source>
        <dbReference type="SAM" id="MobiDB-lite"/>
    </source>
</evidence>
<evidence type="ECO:0000313" key="2">
    <source>
        <dbReference type="EMBL" id="CAF0796186.1"/>
    </source>
</evidence>
<feature type="region of interest" description="Disordered" evidence="1">
    <location>
        <begin position="332"/>
        <end position="353"/>
    </location>
</feature>
<feature type="region of interest" description="Disordered" evidence="1">
    <location>
        <begin position="389"/>
        <end position="408"/>
    </location>
</feature>
<protein>
    <submittedName>
        <fullName evidence="4">Uncharacterized protein</fullName>
    </submittedName>
</protein>
<dbReference type="EMBL" id="CAJOBB010001943">
    <property type="protein sequence ID" value="CAF3921872.1"/>
    <property type="molecule type" value="Genomic_DNA"/>
</dbReference>
<accession>A0A819IZ47</accession>
<dbReference type="Proteomes" id="UP000663844">
    <property type="component" value="Unassembled WGS sequence"/>
</dbReference>
<name>A0A819IZ47_9BILA</name>
<proteinExistence type="predicted"/>
<dbReference type="Proteomes" id="UP000663845">
    <property type="component" value="Unassembled WGS sequence"/>
</dbReference>
<evidence type="ECO:0000313" key="3">
    <source>
        <dbReference type="EMBL" id="CAF3908676.1"/>
    </source>
</evidence>
<comment type="caution">
    <text evidence="4">The sequence shown here is derived from an EMBL/GenBank/DDBJ whole genome shotgun (WGS) entry which is preliminary data.</text>
</comment>
<reference evidence="4" key="1">
    <citation type="submission" date="2021-02" db="EMBL/GenBank/DDBJ databases">
        <authorList>
            <person name="Nowell W R."/>
        </authorList>
    </citation>
    <scope>NUCLEOTIDE SEQUENCE</scope>
</reference>
<feature type="compositionally biased region" description="Low complexity" evidence="1">
    <location>
        <begin position="1"/>
        <end position="16"/>
    </location>
</feature>
<dbReference type="EMBL" id="CAJNOG010000029">
    <property type="protein sequence ID" value="CAF0796186.1"/>
    <property type="molecule type" value="Genomic_DNA"/>
</dbReference>
<evidence type="ECO:0000313" key="4">
    <source>
        <dbReference type="EMBL" id="CAF3921872.1"/>
    </source>
</evidence>
<sequence>MEKQKTFQQKQRQWRQNQRKHHLNKKLNNLPKFTPGQSYEIIFINYMTAFFVLLNLIKRARTTKYFTIDTETDDISGRPALIQLQLIHLENNNNFKEEEAIKSTIIIFEMCRLRSETFNIHPRAQELFDVIFHPSNIFLTWGNEDNEMLKFQNYEFVHSLPLTSLHIINVQGKFKNWYNSTYTHRPYKNPGDAWSLQMAISTIYKQFLDKSWTRSNWGQGLDIRLYLNLEFNAINYNVKSSLTDEEEQTRLKLVNYAIDDCLAVTKLAFQIGPYLPIKEINRCDDIFHEHDDDVDEDQDPYVAFDNFYQDFHTKADEDDELLQLLTAYDDKNTEEEQQQRQLSQRLSQLKTTTDEHIDTESTITIVPATTSKKRSSITPATSNYQMATKKTKTNDNETEYNDDDGDAELPRFLSRTKDIFQETMKPLLDKLSKPIDIEILRTMALYKFRIAVDDLNTFLWTAYLHSGQGKLQVSKQPTTTTTTRNISLWPSTVKELIKKTRYKSDDINVVNDNTFEDFVRAMLRDFAGHNRSRSNEIKIQKQILANSFTLEMEEAIDKFVEQHGTAFHRADTEEQIAIVEYEYEDRLIDFEFYDQTPYREQVVVFQNISERKYEKETAKMSVAILKQRLLYNHLPDSFETIHLPEPVSLETIQNNTMRQRLTEQYNKILQRTKADMFTMYIATEQAKADECVKEFDRDYAEMKETQSTGSPHKRLTPTMLQLLRKRVQNINKHLIHLFNLKTRFFDKAPTVKN</sequence>
<feature type="compositionally biased region" description="Low complexity" evidence="1">
    <location>
        <begin position="339"/>
        <end position="349"/>
    </location>
</feature>
<feature type="compositionally biased region" description="Acidic residues" evidence="1">
    <location>
        <begin position="396"/>
        <end position="407"/>
    </location>
</feature>
<organism evidence="4 5">
    <name type="scientific">Adineta steineri</name>
    <dbReference type="NCBI Taxonomy" id="433720"/>
    <lineage>
        <taxon>Eukaryota</taxon>
        <taxon>Metazoa</taxon>
        <taxon>Spiralia</taxon>
        <taxon>Gnathifera</taxon>
        <taxon>Rotifera</taxon>
        <taxon>Eurotatoria</taxon>
        <taxon>Bdelloidea</taxon>
        <taxon>Adinetida</taxon>
        <taxon>Adinetidae</taxon>
        <taxon>Adineta</taxon>
    </lineage>
</organism>
<evidence type="ECO:0000313" key="5">
    <source>
        <dbReference type="Proteomes" id="UP000663868"/>
    </source>
</evidence>
<dbReference type="Proteomes" id="UP000663868">
    <property type="component" value="Unassembled WGS sequence"/>
</dbReference>
<dbReference type="EMBL" id="CAJOAZ010002236">
    <property type="protein sequence ID" value="CAF3908676.1"/>
    <property type="molecule type" value="Genomic_DNA"/>
</dbReference>
<gene>
    <name evidence="2" type="ORF">JYZ213_LOCUS5000</name>
    <name evidence="4" type="ORF">KXQ929_LOCUS23952</name>
    <name evidence="3" type="ORF">OXD698_LOCUS24353</name>
</gene>
<dbReference type="AlphaFoldDB" id="A0A819IZ47"/>
<feature type="region of interest" description="Disordered" evidence="1">
    <location>
        <begin position="1"/>
        <end position="21"/>
    </location>
</feature>